<name>A0A0A0ESM8_9GAMM</name>
<accession>A0A0A0ESM8</accession>
<dbReference type="SUPFAM" id="SSF47413">
    <property type="entry name" value="lambda repressor-like DNA-binding domains"/>
    <property type="match status" value="1"/>
</dbReference>
<keyword evidence="1" id="KW-0238">DNA-binding</keyword>
<dbReference type="Pfam" id="PF01381">
    <property type="entry name" value="HTH_3"/>
    <property type="match status" value="1"/>
</dbReference>
<protein>
    <submittedName>
        <fullName evidence="3">Cro/Cl family transcriptional regulator</fullName>
    </submittedName>
</protein>
<evidence type="ECO:0000313" key="3">
    <source>
        <dbReference type="EMBL" id="KGM53148.1"/>
    </source>
</evidence>
<dbReference type="CDD" id="cd00093">
    <property type="entry name" value="HTH_XRE"/>
    <property type="match status" value="1"/>
</dbReference>
<feature type="domain" description="HTH cro/C1-type" evidence="2">
    <location>
        <begin position="5"/>
        <end position="59"/>
    </location>
</feature>
<proteinExistence type="predicted"/>
<comment type="caution">
    <text evidence="3">The sequence shown here is derived from an EMBL/GenBank/DDBJ whole genome shotgun (WGS) entry which is preliminary data.</text>
</comment>
<dbReference type="RefSeq" id="WP_036139936.1">
    <property type="nucleotide sequence ID" value="NZ_AVPU01000040.1"/>
</dbReference>
<dbReference type="InterPro" id="IPR010982">
    <property type="entry name" value="Lambda_DNA-bd_dom_sf"/>
</dbReference>
<dbReference type="OrthoDB" id="3034420at2"/>
<dbReference type="Proteomes" id="UP000029998">
    <property type="component" value="Unassembled WGS sequence"/>
</dbReference>
<dbReference type="Gene3D" id="1.10.260.40">
    <property type="entry name" value="lambda repressor-like DNA-binding domains"/>
    <property type="match status" value="1"/>
</dbReference>
<dbReference type="GO" id="GO:0003677">
    <property type="term" value="F:DNA binding"/>
    <property type="evidence" value="ECO:0007669"/>
    <property type="project" value="UniProtKB-KW"/>
</dbReference>
<dbReference type="EMBL" id="AVPU01000040">
    <property type="protein sequence ID" value="KGM53148.1"/>
    <property type="molecule type" value="Genomic_DNA"/>
</dbReference>
<dbReference type="PANTHER" id="PTHR46558:SF4">
    <property type="entry name" value="DNA-BIDING PHAGE PROTEIN"/>
    <property type="match status" value="1"/>
</dbReference>
<dbReference type="eggNOG" id="COG1476">
    <property type="taxonomic scope" value="Bacteria"/>
</dbReference>
<dbReference type="SMART" id="SM00530">
    <property type="entry name" value="HTH_XRE"/>
    <property type="match status" value="1"/>
</dbReference>
<dbReference type="STRING" id="1385517.N800_09505"/>
<keyword evidence="4" id="KW-1185">Reference proteome</keyword>
<evidence type="ECO:0000313" key="4">
    <source>
        <dbReference type="Proteomes" id="UP000029998"/>
    </source>
</evidence>
<evidence type="ECO:0000256" key="1">
    <source>
        <dbReference type="ARBA" id="ARBA00023125"/>
    </source>
</evidence>
<organism evidence="3 4">
    <name type="scientific">Lysobacter daejeonensis GH1-9</name>
    <dbReference type="NCBI Taxonomy" id="1385517"/>
    <lineage>
        <taxon>Bacteria</taxon>
        <taxon>Pseudomonadati</taxon>
        <taxon>Pseudomonadota</taxon>
        <taxon>Gammaproteobacteria</taxon>
        <taxon>Lysobacterales</taxon>
        <taxon>Lysobacteraceae</taxon>
        <taxon>Aerolutibacter</taxon>
    </lineage>
</organism>
<evidence type="ECO:0000259" key="2">
    <source>
        <dbReference type="PROSITE" id="PS50943"/>
    </source>
</evidence>
<dbReference type="InterPro" id="IPR001387">
    <property type="entry name" value="Cro/C1-type_HTH"/>
</dbReference>
<reference evidence="3 4" key="1">
    <citation type="submission" date="2013-08" db="EMBL/GenBank/DDBJ databases">
        <title>Genome sequencing of Lysobacter.</title>
        <authorList>
            <person name="Zhang S."/>
            <person name="Wang G."/>
        </authorList>
    </citation>
    <scope>NUCLEOTIDE SEQUENCE [LARGE SCALE GENOMIC DNA]</scope>
    <source>
        <strain evidence="3 4">GH1-9</strain>
    </source>
</reference>
<dbReference type="PROSITE" id="PS50943">
    <property type="entry name" value="HTH_CROC1"/>
    <property type="match status" value="1"/>
</dbReference>
<dbReference type="PANTHER" id="PTHR46558">
    <property type="entry name" value="TRACRIPTIONAL REGULATORY PROTEIN-RELATED-RELATED"/>
    <property type="match status" value="1"/>
</dbReference>
<dbReference type="AlphaFoldDB" id="A0A0A0ESM8"/>
<sequence length="65" mass="7733">MNNRLRELRDQRGWSQGELAERLDVSRQTINALETGKYDPSLPLAFRIARLFEHRIEDIFFPESE</sequence>
<gene>
    <name evidence="3" type="ORF">N800_09505</name>
</gene>